<name>A0ABT9A3T4_9SPHN</name>
<accession>A0ABT9A3T4</accession>
<comment type="caution">
    <text evidence="2">The sequence shown here is derived from an EMBL/GenBank/DDBJ whole genome shotgun (WGS) entry which is preliminary data.</text>
</comment>
<sequence>MYRLILPAMLLVASSAALSSDKGYEAREAAANKVRLDDALAGLVPGKPQQCVETRFTEGTQRIGDTILYGSSRRMLYRVDTSGGCRLDDDDIIVTKVFGSQLCGGDLIQTVSRVGRFQTGSCTFREVIPYRRAPKP</sequence>
<reference evidence="2" key="1">
    <citation type="submission" date="2023-07" db="EMBL/GenBank/DDBJ databases">
        <authorList>
            <person name="Kim M.K."/>
        </authorList>
    </citation>
    <scope>NUCLEOTIDE SEQUENCE</scope>
    <source>
        <strain evidence="2">CA1-15</strain>
    </source>
</reference>
<evidence type="ECO:0000313" key="2">
    <source>
        <dbReference type="EMBL" id="MDO7844501.1"/>
    </source>
</evidence>
<feature type="chain" id="PRO_5046039477" evidence="1">
    <location>
        <begin position="20"/>
        <end position="136"/>
    </location>
</feature>
<proteinExistence type="predicted"/>
<dbReference type="Proteomes" id="UP001176468">
    <property type="component" value="Unassembled WGS sequence"/>
</dbReference>
<gene>
    <name evidence="2" type="ORF">Q5H94_19380</name>
</gene>
<protein>
    <submittedName>
        <fullName evidence="2">Uncharacterized protein</fullName>
    </submittedName>
</protein>
<feature type="signal peptide" evidence="1">
    <location>
        <begin position="1"/>
        <end position="19"/>
    </location>
</feature>
<evidence type="ECO:0000313" key="3">
    <source>
        <dbReference type="Proteomes" id="UP001176468"/>
    </source>
</evidence>
<organism evidence="2 3">
    <name type="scientific">Sphingomonas immobilis</name>
    <dbReference type="NCBI Taxonomy" id="3063997"/>
    <lineage>
        <taxon>Bacteria</taxon>
        <taxon>Pseudomonadati</taxon>
        <taxon>Pseudomonadota</taxon>
        <taxon>Alphaproteobacteria</taxon>
        <taxon>Sphingomonadales</taxon>
        <taxon>Sphingomonadaceae</taxon>
        <taxon>Sphingomonas</taxon>
    </lineage>
</organism>
<dbReference type="RefSeq" id="WP_304562896.1">
    <property type="nucleotide sequence ID" value="NZ_JAUQSZ010000016.1"/>
</dbReference>
<evidence type="ECO:0000256" key="1">
    <source>
        <dbReference type="SAM" id="SignalP"/>
    </source>
</evidence>
<keyword evidence="3" id="KW-1185">Reference proteome</keyword>
<keyword evidence="1" id="KW-0732">Signal</keyword>
<dbReference type="EMBL" id="JAUQSZ010000016">
    <property type="protein sequence ID" value="MDO7844501.1"/>
    <property type="molecule type" value="Genomic_DNA"/>
</dbReference>